<evidence type="ECO:0000313" key="2">
    <source>
        <dbReference type="EMBL" id="GHO58048.1"/>
    </source>
</evidence>
<dbReference type="InterPro" id="IPR000182">
    <property type="entry name" value="GNAT_dom"/>
</dbReference>
<accession>A0ABQ3UZ30</accession>
<dbReference type="InterPro" id="IPR051908">
    <property type="entry name" value="Ribosomal_N-acetyltransferase"/>
</dbReference>
<name>A0ABQ3UZ30_9CHLR</name>
<dbReference type="Gene3D" id="3.40.630.30">
    <property type="match status" value="1"/>
</dbReference>
<dbReference type="Proteomes" id="UP000654345">
    <property type="component" value="Unassembled WGS sequence"/>
</dbReference>
<organism evidence="2 3">
    <name type="scientific">Ktedonobacter robiniae</name>
    <dbReference type="NCBI Taxonomy" id="2778365"/>
    <lineage>
        <taxon>Bacteria</taxon>
        <taxon>Bacillati</taxon>
        <taxon>Chloroflexota</taxon>
        <taxon>Ktedonobacteria</taxon>
        <taxon>Ktedonobacterales</taxon>
        <taxon>Ktedonobacteraceae</taxon>
        <taxon>Ktedonobacter</taxon>
    </lineage>
</organism>
<comment type="caution">
    <text evidence="2">The sequence shown here is derived from an EMBL/GenBank/DDBJ whole genome shotgun (WGS) entry which is preliminary data.</text>
</comment>
<dbReference type="InterPro" id="IPR016181">
    <property type="entry name" value="Acyl_CoA_acyltransferase"/>
</dbReference>
<evidence type="ECO:0000259" key="1">
    <source>
        <dbReference type="PROSITE" id="PS51186"/>
    </source>
</evidence>
<evidence type="ECO:0000313" key="3">
    <source>
        <dbReference type="Proteomes" id="UP000654345"/>
    </source>
</evidence>
<feature type="domain" description="N-acetyltransferase" evidence="1">
    <location>
        <begin position="25"/>
        <end position="180"/>
    </location>
</feature>
<protein>
    <submittedName>
        <fullName evidence="2">Ribosomal-protein-serine acetyltransferase</fullName>
    </submittedName>
</protein>
<dbReference type="EMBL" id="BNJG01000002">
    <property type="protein sequence ID" value="GHO58048.1"/>
    <property type="molecule type" value="Genomic_DNA"/>
</dbReference>
<dbReference type="SUPFAM" id="SSF55729">
    <property type="entry name" value="Acyl-CoA N-acyltransferases (Nat)"/>
    <property type="match status" value="1"/>
</dbReference>
<dbReference type="PANTHER" id="PTHR43441:SF12">
    <property type="entry name" value="RIBOSOMAL N-ACETYLTRANSFERASE YDAF-RELATED"/>
    <property type="match status" value="1"/>
</dbReference>
<proteinExistence type="predicted"/>
<gene>
    <name evidence="2" type="ORF">KSB_65230</name>
</gene>
<keyword evidence="3" id="KW-1185">Reference proteome</keyword>
<reference evidence="2 3" key="1">
    <citation type="journal article" date="2021" name="Int. J. Syst. Evol. Microbiol.">
        <title>Reticulibacter mediterranei gen. nov., sp. nov., within the new family Reticulibacteraceae fam. nov., and Ktedonospora formicarum gen. nov., sp. nov., Ktedonobacter robiniae sp. nov., Dictyobacter formicarum sp. nov. and Dictyobacter arantiisoli sp. nov., belonging to the class Ktedonobacteria.</title>
        <authorList>
            <person name="Yabe S."/>
            <person name="Zheng Y."/>
            <person name="Wang C.M."/>
            <person name="Sakai Y."/>
            <person name="Abe K."/>
            <person name="Yokota A."/>
            <person name="Donadio S."/>
            <person name="Cavaletti L."/>
            <person name="Monciardini P."/>
        </authorList>
    </citation>
    <scope>NUCLEOTIDE SEQUENCE [LARGE SCALE GENOMIC DNA]</scope>
    <source>
        <strain evidence="2 3">SOSP1-30</strain>
    </source>
</reference>
<dbReference type="PANTHER" id="PTHR43441">
    <property type="entry name" value="RIBOSOMAL-PROTEIN-SERINE ACETYLTRANSFERASE"/>
    <property type="match status" value="1"/>
</dbReference>
<dbReference type="PROSITE" id="PS51186">
    <property type="entry name" value="GNAT"/>
    <property type="match status" value="1"/>
</dbReference>
<dbReference type="RefSeq" id="WP_201374320.1">
    <property type="nucleotide sequence ID" value="NZ_BNJG01000002.1"/>
</dbReference>
<sequence>MSKLSLCIRVDDEIELRLNEQRYVDEYHALVVRNIEHLREWMPWAAFKQTPEVISSYMRGSMQQFAGGVGLPTNLWYRGQMVGSIGFPRMSWERRVAEIGYWLDKDMQGKGIITRAVKALTTYAFEEYGLNKVEIHAAAGNKKSRAVPERLGFAQEGILRQAEWLNGKAHDMIVYGMLVGAWKS</sequence>
<dbReference type="Pfam" id="PF13302">
    <property type="entry name" value="Acetyltransf_3"/>
    <property type="match status" value="1"/>
</dbReference>